<feature type="domain" description="RecX first three-helical" evidence="7">
    <location>
        <begin position="175"/>
        <end position="212"/>
    </location>
</feature>
<dbReference type="Pfam" id="PF02631">
    <property type="entry name" value="RecX_HTH2"/>
    <property type="match status" value="1"/>
</dbReference>
<evidence type="ECO:0000259" key="5">
    <source>
        <dbReference type="Pfam" id="PF02631"/>
    </source>
</evidence>
<comment type="similarity">
    <text evidence="2">Belongs to the RecX family.</text>
</comment>
<dbReference type="InterPro" id="IPR053926">
    <property type="entry name" value="RecX_HTH_1st"/>
</dbReference>
<dbReference type="EMBL" id="JAMSHJ010000002">
    <property type="protein sequence ID" value="KAI5432709.1"/>
    <property type="molecule type" value="Genomic_DNA"/>
</dbReference>
<sequence>MKKKNKRVQIENNQRVRNPCYFQGTNFDYMNMASFAGNIGFKISCHLLPRVFSIPRNIWKFQIACLKSRDFSSSSVTVRYIPITSCRVKIPHLEYCSFADGSVIKINDGKIGHATIAHCETSQNPDEVHTDLLFHDIEEGSEQMEEVGELTVPQTEDSGEQDFIRLDKSTNDVEQSAVKLLASRALTAVELRKKLLSKRFSPNAVEAVINKLQRQGFINDKLYAESFSQSKWSSSTWGPRRIKQALFKKGVSQPDAENAVEVVFKDKNDGAEEEKSIINLSKKSMDHLYVQASKQWFKGENVPKETRKSRIIRWLQYRGFDWNVISIIVNKLDRHEHNPP</sequence>
<evidence type="ECO:0000259" key="7">
    <source>
        <dbReference type="Pfam" id="PF21982"/>
    </source>
</evidence>
<dbReference type="AlphaFoldDB" id="A0A9D4Y6D7"/>
<comment type="subcellular location">
    <subcellularLocation>
        <location evidence="1">Cytoplasm</location>
    </subcellularLocation>
</comment>
<keyword evidence="4" id="KW-0963">Cytoplasm</keyword>
<dbReference type="PANTHER" id="PTHR33602">
    <property type="entry name" value="REGULATORY PROTEIN RECX FAMILY PROTEIN"/>
    <property type="match status" value="1"/>
</dbReference>
<evidence type="ECO:0000256" key="2">
    <source>
        <dbReference type="ARBA" id="ARBA00009695"/>
    </source>
</evidence>
<dbReference type="Gene3D" id="1.10.10.10">
    <property type="entry name" value="Winged helix-like DNA-binding domain superfamily/Winged helix DNA-binding domain"/>
    <property type="match status" value="3"/>
</dbReference>
<evidence type="ECO:0000256" key="4">
    <source>
        <dbReference type="ARBA" id="ARBA00022490"/>
    </source>
</evidence>
<name>A0A9D4Y6D7_PEA</name>
<dbReference type="Pfam" id="PF21982">
    <property type="entry name" value="RecX_HTH1"/>
    <property type="match status" value="1"/>
</dbReference>
<keyword evidence="9" id="KW-1185">Reference proteome</keyword>
<dbReference type="InterPro" id="IPR053924">
    <property type="entry name" value="RecX_HTH_2nd"/>
</dbReference>
<reference evidence="8 9" key="1">
    <citation type="journal article" date="2022" name="Nat. Genet.">
        <title>Improved pea reference genome and pan-genome highlight genomic features and evolutionary characteristics.</title>
        <authorList>
            <person name="Yang T."/>
            <person name="Liu R."/>
            <person name="Luo Y."/>
            <person name="Hu S."/>
            <person name="Wang D."/>
            <person name="Wang C."/>
            <person name="Pandey M.K."/>
            <person name="Ge S."/>
            <person name="Xu Q."/>
            <person name="Li N."/>
            <person name="Li G."/>
            <person name="Huang Y."/>
            <person name="Saxena R.K."/>
            <person name="Ji Y."/>
            <person name="Li M."/>
            <person name="Yan X."/>
            <person name="He Y."/>
            <person name="Liu Y."/>
            <person name="Wang X."/>
            <person name="Xiang C."/>
            <person name="Varshney R.K."/>
            <person name="Ding H."/>
            <person name="Gao S."/>
            <person name="Zong X."/>
        </authorList>
    </citation>
    <scope>NUCLEOTIDE SEQUENCE [LARGE SCALE GENOMIC DNA]</scope>
    <source>
        <strain evidence="8 9">cv. Zhongwan 6</strain>
    </source>
</reference>
<feature type="domain" description="RecX second three-helical" evidence="5">
    <location>
        <begin position="219"/>
        <end position="259"/>
    </location>
</feature>
<dbReference type="InterPro" id="IPR053925">
    <property type="entry name" value="RecX_HTH_3rd"/>
</dbReference>
<dbReference type="GO" id="GO:0005737">
    <property type="term" value="C:cytoplasm"/>
    <property type="evidence" value="ECO:0007669"/>
    <property type="project" value="UniProtKB-SubCell"/>
</dbReference>
<evidence type="ECO:0000313" key="9">
    <source>
        <dbReference type="Proteomes" id="UP001058974"/>
    </source>
</evidence>
<dbReference type="Proteomes" id="UP001058974">
    <property type="component" value="Chromosome 2"/>
</dbReference>
<gene>
    <name evidence="8" type="ORF">KIW84_020130</name>
</gene>
<proteinExistence type="inferred from homology"/>
<evidence type="ECO:0000256" key="1">
    <source>
        <dbReference type="ARBA" id="ARBA00004496"/>
    </source>
</evidence>
<dbReference type="Gramene" id="Psat02G0013000-T1">
    <property type="protein sequence ID" value="KAI5432709.1"/>
    <property type="gene ID" value="KIW84_020130"/>
</dbReference>
<dbReference type="PANTHER" id="PTHR33602:SF1">
    <property type="entry name" value="REGULATORY PROTEIN RECX FAMILY PROTEIN"/>
    <property type="match status" value="1"/>
</dbReference>
<feature type="domain" description="RecX third three-helical" evidence="6">
    <location>
        <begin position="286"/>
        <end position="326"/>
    </location>
</feature>
<evidence type="ECO:0000256" key="3">
    <source>
        <dbReference type="ARBA" id="ARBA00018111"/>
    </source>
</evidence>
<evidence type="ECO:0000313" key="8">
    <source>
        <dbReference type="EMBL" id="KAI5432709.1"/>
    </source>
</evidence>
<dbReference type="GO" id="GO:0006282">
    <property type="term" value="P:regulation of DNA repair"/>
    <property type="evidence" value="ECO:0007669"/>
    <property type="project" value="InterPro"/>
</dbReference>
<accession>A0A9D4Y6D7</accession>
<dbReference type="InterPro" id="IPR003783">
    <property type="entry name" value="Regulatory_RecX"/>
</dbReference>
<evidence type="ECO:0000259" key="6">
    <source>
        <dbReference type="Pfam" id="PF21981"/>
    </source>
</evidence>
<dbReference type="HAMAP" id="MF_01114">
    <property type="entry name" value="RecX"/>
    <property type="match status" value="1"/>
</dbReference>
<dbReference type="Pfam" id="PF21981">
    <property type="entry name" value="RecX_HTH3"/>
    <property type="match status" value="1"/>
</dbReference>
<comment type="caution">
    <text evidence="8">The sequence shown here is derived from an EMBL/GenBank/DDBJ whole genome shotgun (WGS) entry which is preliminary data.</text>
</comment>
<protein>
    <recommendedName>
        <fullName evidence="3">Regulatory protein RecX</fullName>
    </recommendedName>
</protein>
<dbReference type="InterPro" id="IPR036388">
    <property type="entry name" value="WH-like_DNA-bd_sf"/>
</dbReference>
<organism evidence="8 9">
    <name type="scientific">Pisum sativum</name>
    <name type="common">Garden pea</name>
    <name type="synonym">Lathyrus oleraceus</name>
    <dbReference type="NCBI Taxonomy" id="3888"/>
    <lineage>
        <taxon>Eukaryota</taxon>
        <taxon>Viridiplantae</taxon>
        <taxon>Streptophyta</taxon>
        <taxon>Embryophyta</taxon>
        <taxon>Tracheophyta</taxon>
        <taxon>Spermatophyta</taxon>
        <taxon>Magnoliopsida</taxon>
        <taxon>eudicotyledons</taxon>
        <taxon>Gunneridae</taxon>
        <taxon>Pentapetalae</taxon>
        <taxon>rosids</taxon>
        <taxon>fabids</taxon>
        <taxon>Fabales</taxon>
        <taxon>Fabaceae</taxon>
        <taxon>Papilionoideae</taxon>
        <taxon>50 kb inversion clade</taxon>
        <taxon>NPAAA clade</taxon>
        <taxon>Hologalegina</taxon>
        <taxon>IRL clade</taxon>
        <taxon>Fabeae</taxon>
        <taxon>Lathyrus</taxon>
    </lineage>
</organism>